<keyword evidence="6" id="KW-0648">Protein biosynthesis</keyword>
<evidence type="ECO:0000259" key="9">
    <source>
        <dbReference type="PROSITE" id="PS50862"/>
    </source>
</evidence>
<dbReference type="GO" id="GO:0005524">
    <property type="term" value="F:ATP binding"/>
    <property type="evidence" value="ECO:0007669"/>
    <property type="project" value="UniProtKB-KW"/>
</dbReference>
<evidence type="ECO:0000256" key="2">
    <source>
        <dbReference type="ARBA" id="ARBA00012816"/>
    </source>
</evidence>
<name>A0A3S3PBF7_9MAGN</name>
<evidence type="ECO:0000256" key="6">
    <source>
        <dbReference type="ARBA" id="ARBA00022917"/>
    </source>
</evidence>
<dbReference type="SUPFAM" id="SSF55681">
    <property type="entry name" value="Class II aaRS and biotin synthetases"/>
    <property type="match status" value="1"/>
</dbReference>
<dbReference type="AlphaFoldDB" id="A0A3S3PBF7"/>
<dbReference type="NCBIfam" id="NF003037">
    <property type="entry name" value="PRK03932.1"/>
    <property type="match status" value="1"/>
</dbReference>
<dbReference type="InterPro" id="IPR045864">
    <property type="entry name" value="aa-tRNA-synth_II/BPL/LPL"/>
</dbReference>
<organism evidence="10 11">
    <name type="scientific">Cinnamomum micranthum f. kanehirae</name>
    <dbReference type="NCBI Taxonomy" id="337451"/>
    <lineage>
        <taxon>Eukaryota</taxon>
        <taxon>Viridiplantae</taxon>
        <taxon>Streptophyta</taxon>
        <taxon>Embryophyta</taxon>
        <taxon>Tracheophyta</taxon>
        <taxon>Spermatophyta</taxon>
        <taxon>Magnoliopsida</taxon>
        <taxon>Magnoliidae</taxon>
        <taxon>Laurales</taxon>
        <taxon>Lauraceae</taxon>
        <taxon>Cinnamomum</taxon>
    </lineage>
</organism>
<dbReference type="InterPro" id="IPR006195">
    <property type="entry name" value="aa-tRNA-synth_II"/>
</dbReference>
<evidence type="ECO:0000256" key="4">
    <source>
        <dbReference type="ARBA" id="ARBA00022741"/>
    </source>
</evidence>
<comment type="caution">
    <text evidence="10">The sequence shown here is derived from an EMBL/GenBank/DDBJ whole genome shotgun (WGS) entry which is preliminary data.</text>
</comment>
<evidence type="ECO:0000313" key="10">
    <source>
        <dbReference type="EMBL" id="RWR87177.1"/>
    </source>
</evidence>
<accession>A0A3S3PBF7</accession>
<dbReference type="Gene3D" id="3.30.930.10">
    <property type="entry name" value="Bira Bifunctional Protein, Domain 2"/>
    <property type="match status" value="1"/>
</dbReference>
<keyword evidence="5" id="KW-0067">ATP-binding</keyword>
<reference evidence="10 11" key="1">
    <citation type="journal article" date="2019" name="Nat. Plants">
        <title>Stout camphor tree genome fills gaps in understanding of flowering plant genome evolution.</title>
        <authorList>
            <person name="Chaw S.M."/>
            <person name="Liu Y.C."/>
            <person name="Wu Y.W."/>
            <person name="Wang H.Y."/>
            <person name="Lin C.I."/>
            <person name="Wu C.S."/>
            <person name="Ke H.M."/>
            <person name="Chang L.Y."/>
            <person name="Hsu C.Y."/>
            <person name="Yang H.T."/>
            <person name="Sudianto E."/>
            <person name="Hsu M.H."/>
            <person name="Wu K.P."/>
            <person name="Wang L.N."/>
            <person name="Leebens-Mack J.H."/>
            <person name="Tsai I.J."/>
        </authorList>
    </citation>
    <scope>NUCLEOTIDE SEQUENCE [LARGE SCALE GENOMIC DNA]</scope>
    <source>
        <strain evidence="11">cv. Chaw 1501</strain>
        <tissue evidence="10">Young leaves</tissue>
    </source>
</reference>
<sequence length="617" mass="68914">MASQQVSEHPLQLSSYSKRVLLKTILDRPDGGLGLTGERVVIGGWVKSSKEKGRNSGAPQSPPSGNASEVPAASTQGVDVTCSEVIQARIPPCLRSFVRIFIGGRRPSDAPDPTKKAPSMAYLLVNDGSSVSSIQVVVKSSVAPISQVTSPGTSILAEGLLKQPSNTGKRVIELEVENILHIGTVDLTKYPLTKTRLPLEFLRNYSHLRPRTTMVASVTRIRNALAYATHTFCQNHGFLYVNMPVITSTDSMGNGETFQVTTLFSEAEKIEEPNPMNDHGAINLEVVKTAIKEKSNRVQELQRTDSNKEALLVALLDLQKTNELALQMEEREKAKPGTSFKVGKVDFSEDYFSRQAYLSASAQLHIESYACALGSVYAFGPTFRTKDSHSSRHLAESWMVELEIAFAELEDAMNCVEDYVKFLCKWILENCSNDMKLLAKRIDKTSMDRLRSVASSTFERLTYTKTVELLMEIADKTFETKVYWGINLAEEHERYLADEIFKKPVIIYDHPKEVKPFYVRVNDDGKTVCAMDLVLPKVGAVIRGSQKEERIDVLSTRIQECGLRQEMYDWYLDLRRHGNVKHTGFSLGFEQMVMLATGLDDIRDAIPFPRSHGKLTC</sequence>
<evidence type="ECO:0000313" key="11">
    <source>
        <dbReference type="Proteomes" id="UP000283530"/>
    </source>
</evidence>
<keyword evidence="3 10" id="KW-0436">Ligase</keyword>
<evidence type="ECO:0000256" key="8">
    <source>
        <dbReference type="SAM" id="MobiDB-lite"/>
    </source>
</evidence>
<dbReference type="STRING" id="337451.A0A3S3PBF7"/>
<dbReference type="PROSITE" id="PS50862">
    <property type="entry name" value="AA_TRNA_LIGASE_II"/>
    <property type="match status" value="1"/>
</dbReference>
<keyword evidence="7" id="KW-0030">Aminoacyl-tRNA synthetase</keyword>
<dbReference type="NCBIfam" id="TIGR00457">
    <property type="entry name" value="asnS"/>
    <property type="match status" value="1"/>
</dbReference>
<dbReference type="InterPro" id="IPR004522">
    <property type="entry name" value="Asn-tRNA-ligase"/>
</dbReference>
<evidence type="ECO:0000256" key="7">
    <source>
        <dbReference type="ARBA" id="ARBA00023146"/>
    </source>
</evidence>
<evidence type="ECO:0000256" key="3">
    <source>
        <dbReference type="ARBA" id="ARBA00022598"/>
    </source>
</evidence>
<dbReference type="PANTHER" id="PTHR22594">
    <property type="entry name" value="ASPARTYL/LYSYL-TRNA SYNTHETASE"/>
    <property type="match status" value="1"/>
</dbReference>
<keyword evidence="4" id="KW-0547">Nucleotide-binding</keyword>
<protein>
    <recommendedName>
        <fullName evidence="2">asparagine--tRNA ligase</fullName>
        <ecNumber evidence="2">6.1.1.22</ecNumber>
    </recommendedName>
</protein>
<dbReference type="OrthoDB" id="1931232at2759"/>
<feature type="domain" description="Aminoacyl-transfer RNA synthetases class-II family profile" evidence="9">
    <location>
        <begin position="376"/>
        <end position="607"/>
    </location>
</feature>
<dbReference type="Pfam" id="PF00152">
    <property type="entry name" value="tRNA-synt_2"/>
    <property type="match status" value="1"/>
</dbReference>
<comment type="similarity">
    <text evidence="1">Belongs to the class-II aminoacyl-tRNA synthetase family.</text>
</comment>
<proteinExistence type="inferred from homology"/>
<dbReference type="GO" id="GO:0004816">
    <property type="term" value="F:asparagine-tRNA ligase activity"/>
    <property type="evidence" value="ECO:0007669"/>
    <property type="project" value="UniProtKB-EC"/>
</dbReference>
<dbReference type="InterPro" id="IPR004364">
    <property type="entry name" value="Aa-tRNA-synt_II"/>
</dbReference>
<dbReference type="GO" id="GO:0005739">
    <property type="term" value="C:mitochondrion"/>
    <property type="evidence" value="ECO:0007669"/>
    <property type="project" value="TreeGrafter"/>
</dbReference>
<feature type="compositionally biased region" description="Polar residues" evidence="8">
    <location>
        <begin position="57"/>
        <end position="72"/>
    </location>
</feature>
<dbReference type="GO" id="GO:0006421">
    <property type="term" value="P:asparaginyl-tRNA aminoacylation"/>
    <property type="evidence" value="ECO:0007669"/>
    <property type="project" value="InterPro"/>
</dbReference>
<evidence type="ECO:0000256" key="1">
    <source>
        <dbReference type="ARBA" id="ARBA00008226"/>
    </source>
</evidence>
<gene>
    <name evidence="10" type="ORF">CKAN_01611300</name>
</gene>
<feature type="region of interest" description="Disordered" evidence="8">
    <location>
        <begin position="46"/>
        <end position="72"/>
    </location>
</feature>
<keyword evidence="11" id="KW-1185">Reference proteome</keyword>
<dbReference type="PANTHER" id="PTHR22594:SF36">
    <property type="entry name" value="ASPARAGINE--TRNA LIGASE, CYTOPLASMIC 2"/>
    <property type="match status" value="1"/>
</dbReference>
<dbReference type="EMBL" id="QPKB01000006">
    <property type="protein sequence ID" value="RWR87177.1"/>
    <property type="molecule type" value="Genomic_DNA"/>
</dbReference>
<dbReference type="Proteomes" id="UP000283530">
    <property type="component" value="Unassembled WGS sequence"/>
</dbReference>
<evidence type="ECO:0000256" key="5">
    <source>
        <dbReference type="ARBA" id="ARBA00022840"/>
    </source>
</evidence>
<dbReference type="EC" id="6.1.1.22" evidence="2"/>